<dbReference type="PROSITE" id="PS51294">
    <property type="entry name" value="HTH_MYB"/>
    <property type="match status" value="1"/>
</dbReference>
<dbReference type="Pfam" id="PF14379">
    <property type="entry name" value="Myb_CC_LHEQLE"/>
    <property type="match status" value="1"/>
</dbReference>
<comment type="similarity">
    <text evidence="2">Belongs to the MYB-CC family.</text>
</comment>
<dbReference type="Pfam" id="PF00249">
    <property type="entry name" value="Myb_DNA-binding"/>
    <property type="match status" value="1"/>
</dbReference>
<dbReference type="AlphaFoldDB" id="A0AAN7QGJ9"/>
<dbReference type="InterPro" id="IPR025756">
    <property type="entry name" value="Myb_CC_LHEQLE"/>
</dbReference>
<feature type="compositionally biased region" description="Polar residues" evidence="7">
    <location>
        <begin position="311"/>
        <end position="322"/>
    </location>
</feature>
<dbReference type="SUPFAM" id="SSF46689">
    <property type="entry name" value="Homeodomain-like"/>
    <property type="match status" value="1"/>
</dbReference>
<comment type="caution">
    <text evidence="9">The sequence shown here is derived from an EMBL/GenBank/DDBJ whole genome shotgun (WGS) entry which is preliminary data.</text>
</comment>
<dbReference type="PANTHER" id="PTHR31499:SF85">
    <property type="entry name" value="TRANSCRIPTION FACTOR MYB-RELATED FAMILY"/>
    <property type="match status" value="1"/>
</dbReference>
<evidence type="ECO:0000256" key="4">
    <source>
        <dbReference type="ARBA" id="ARBA00023054"/>
    </source>
</evidence>
<evidence type="ECO:0000313" key="9">
    <source>
        <dbReference type="EMBL" id="KAK4767341.1"/>
    </source>
</evidence>
<comment type="subcellular location">
    <subcellularLocation>
        <location evidence="1">Nucleus</location>
    </subcellularLocation>
</comment>
<dbReference type="Gene3D" id="1.10.10.60">
    <property type="entry name" value="Homeodomain-like"/>
    <property type="match status" value="1"/>
</dbReference>
<sequence>MYSQDHQPGYELAATDGNFQLRYGSCSPQPLFGSQQKPGCSGLFSDQEILDDMGPPKPSSATAPVHLNSSITAFYAAERFMRFSQYGSLRADTDMEFPLYRSSCGSFSMISSADPSDQSCEHDKITAADHGALLWRQIPVPKEPRDCEEMQPLRLPCGSSNSTSSAGTLSMSTGSAIQNKTRIRWTPDLHEKFVECVNRLGGAEKATPKAILKLMDSHGLTIFHVKSHLQKYRIAKYIPDSAEGKNEKGTSPSDVPRLDLKGCLHIKEALQLQLDVQRQLHEQLEIQRKLQLRIEEQGKQLRMMFEQQQKTSKAFLSSQNDTSLEDEHFPPKIS</sequence>
<keyword evidence="10" id="KW-1185">Reference proteome</keyword>
<gene>
    <name evidence="9" type="ORF">SAY86_015091</name>
</gene>
<evidence type="ECO:0000256" key="5">
    <source>
        <dbReference type="ARBA" id="ARBA00023163"/>
    </source>
</evidence>
<organism evidence="9 10">
    <name type="scientific">Trapa natans</name>
    <name type="common">Water chestnut</name>
    <dbReference type="NCBI Taxonomy" id="22666"/>
    <lineage>
        <taxon>Eukaryota</taxon>
        <taxon>Viridiplantae</taxon>
        <taxon>Streptophyta</taxon>
        <taxon>Embryophyta</taxon>
        <taxon>Tracheophyta</taxon>
        <taxon>Spermatophyta</taxon>
        <taxon>Magnoliopsida</taxon>
        <taxon>eudicotyledons</taxon>
        <taxon>Gunneridae</taxon>
        <taxon>Pentapetalae</taxon>
        <taxon>rosids</taxon>
        <taxon>malvids</taxon>
        <taxon>Myrtales</taxon>
        <taxon>Lythraceae</taxon>
        <taxon>Trapa</taxon>
    </lineage>
</organism>
<feature type="compositionally biased region" description="Basic and acidic residues" evidence="7">
    <location>
        <begin position="325"/>
        <end position="334"/>
    </location>
</feature>
<keyword evidence="6" id="KW-0539">Nucleus</keyword>
<dbReference type="EMBL" id="JAXQNO010000022">
    <property type="protein sequence ID" value="KAK4767341.1"/>
    <property type="molecule type" value="Genomic_DNA"/>
</dbReference>
<keyword evidence="4" id="KW-0175">Coiled coil</keyword>
<dbReference type="InterPro" id="IPR017930">
    <property type="entry name" value="Myb_dom"/>
</dbReference>
<reference evidence="9 10" key="1">
    <citation type="journal article" date="2023" name="Hortic Res">
        <title>Pangenome of water caltrop reveals structural variations and asymmetric subgenome divergence after allopolyploidization.</title>
        <authorList>
            <person name="Zhang X."/>
            <person name="Chen Y."/>
            <person name="Wang L."/>
            <person name="Yuan Y."/>
            <person name="Fang M."/>
            <person name="Shi L."/>
            <person name="Lu R."/>
            <person name="Comes H.P."/>
            <person name="Ma Y."/>
            <person name="Chen Y."/>
            <person name="Huang G."/>
            <person name="Zhou Y."/>
            <person name="Zheng Z."/>
            <person name="Qiu Y."/>
        </authorList>
    </citation>
    <scope>NUCLEOTIDE SEQUENCE [LARGE SCALE GENOMIC DNA]</scope>
    <source>
        <strain evidence="9">F231</strain>
    </source>
</reference>
<evidence type="ECO:0000259" key="8">
    <source>
        <dbReference type="PROSITE" id="PS51294"/>
    </source>
</evidence>
<proteinExistence type="inferred from homology"/>
<dbReference type="InterPro" id="IPR006447">
    <property type="entry name" value="Myb_dom_plants"/>
</dbReference>
<dbReference type="GO" id="GO:0003677">
    <property type="term" value="F:DNA binding"/>
    <property type="evidence" value="ECO:0007669"/>
    <property type="project" value="InterPro"/>
</dbReference>
<dbReference type="GO" id="GO:0005634">
    <property type="term" value="C:nucleus"/>
    <property type="evidence" value="ECO:0007669"/>
    <property type="project" value="UniProtKB-SubCell"/>
</dbReference>
<dbReference type="PANTHER" id="PTHR31499">
    <property type="entry name" value="MYB FAMILY TRANSCRIPTION FACTOR PHL11"/>
    <property type="match status" value="1"/>
</dbReference>
<dbReference type="InterPro" id="IPR001005">
    <property type="entry name" value="SANT/Myb"/>
</dbReference>
<evidence type="ECO:0000256" key="3">
    <source>
        <dbReference type="ARBA" id="ARBA00023015"/>
    </source>
</evidence>
<dbReference type="NCBIfam" id="TIGR01557">
    <property type="entry name" value="myb_SHAQKYF"/>
    <property type="match status" value="1"/>
</dbReference>
<keyword evidence="3" id="KW-0805">Transcription regulation</keyword>
<keyword evidence="5" id="KW-0804">Transcription</keyword>
<feature type="domain" description="HTH myb-type" evidence="8">
    <location>
        <begin position="177"/>
        <end position="237"/>
    </location>
</feature>
<dbReference type="FunFam" id="1.10.10.60:FF:000002">
    <property type="entry name" value="Myb family transcription factor"/>
    <property type="match status" value="1"/>
</dbReference>
<dbReference type="GO" id="GO:0003700">
    <property type="term" value="F:DNA-binding transcription factor activity"/>
    <property type="evidence" value="ECO:0007669"/>
    <property type="project" value="InterPro"/>
</dbReference>
<protein>
    <recommendedName>
        <fullName evidence="8">HTH myb-type domain-containing protein</fullName>
    </recommendedName>
</protein>
<evidence type="ECO:0000313" key="10">
    <source>
        <dbReference type="Proteomes" id="UP001346149"/>
    </source>
</evidence>
<evidence type="ECO:0000256" key="7">
    <source>
        <dbReference type="SAM" id="MobiDB-lite"/>
    </source>
</evidence>
<evidence type="ECO:0000256" key="6">
    <source>
        <dbReference type="ARBA" id="ARBA00023242"/>
    </source>
</evidence>
<accession>A0AAN7QGJ9</accession>
<dbReference type="InterPro" id="IPR009057">
    <property type="entry name" value="Homeodomain-like_sf"/>
</dbReference>
<evidence type="ECO:0000256" key="2">
    <source>
        <dbReference type="ARBA" id="ARBA00006783"/>
    </source>
</evidence>
<evidence type="ECO:0000256" key="1">
    <source>
        <dbReference type="ARBA" id="ARBA00004123"/>
    </source>
</evidence>
<name>A0AAN7QGJ9_TRANT</name>
<dbReference type="Proteomes" id="UP001346149">
    <property type="component" value="Unassembled WGS sequence"/>
</dbReference>
<dbReference type="InterPro" id="IPR046955">
    <property type="entry name" value="PHR1-like"/>
</dbReference>
<feature type="region of interest" description="Disordered" evidence="7">
    <location>
        <begin position="311"/>
        <end position="334"/>
    </location>
</feature>